<reference evidence="7 8" key="1">
    <citation type="submission" date="2013-04" db="EMBL/GenBank/DDBJ databases">
        <title>The Genome Sequence of Parabacteroides goldsteinii DSM 19448.</title>
        <authorList>
            <consortium name="The Broad Institute Genomics Platform"/>
            <person name="Earl A."/>
            <person name="Ward D."/>
            <person name="Feldgarden M."/>
            <person name="Gevers D."/>
            <person name="Martens E."/>
            <person name="Sakamoto M."/>
            <person name="Benno Y."/>
            <person name="Song Y."/>
            <person name="Liu C."/>
            <person name="Lee J."/>
            <person name="Bolanos M."/>
            <person name="Vaisanen M.L."/>
            <person name="Finegold S.M."/>
            <person name="Walker B."/>
            <person name="Young S."/>
            <person name="Zeng Q."/>
            <person name="Gargeya S."/>
            <person name="Fitzgerald M."/>
            <person name="Haas B."/>
            <person name="Abouelleil A."/>
            <person name="Allen A.W."/>
            <person name="Alvarado L."/>
            <person name="Arachchi H.M."/>
            <person name="Berlin A.M."/>
            <person name="Chapman S.B."/>
            <person name="Gainer-Dewar J."/>
            <person name="Goldberg J."/>
            <person name="Griggs A."/>
            <person name="Gujja S."/>
            <person name="Hansen M."/>
            <person name="Howarth C."/>
            <person name="Imamovic A."/>
            <person name="Ireland A."/>
            <person name="Larimer J."/>
            <person name="McCowan C."/>
            <person name="Murphy C."/>
            <person name="Pearson M."/>
            <person name="Poon T.W."/>
            <person name="Priest M."/>
            <person name="Roberts A."/>
            <person name="Saif S."/>
            <person name="Shea T."/>
            <person name="Sisk P."/>
            <person name="Sykes S."/>
            <person name="Wortman J."/>
            <person name="Nusbaum C."/>
            <person name="Birren B."/>
        </authorList>
    </citation>
    <scope>NUCLEOTIDE SEQUENCE [LARGE SCALE GENOMIC DNA]</scope>
    <source>
        <strain evidence="7 8">DSM 19448</strain>
    </source>
</reference>
<feature type="domain" description="RNA polymerase sigma factor 70 region 4 type 2" evidence="6">
    <location>
        <begin position="128"/>
        <end position="179"/>
    </location>
</feature>
<dbReference type="GO" id="GO:0016987">
    <property type="term" value="F:sigma factor activity"/>
    <property type="evidence" value="ECO:0007669"/>
    <property type="project" value="UniProtKB-KW"/>
</dbReference>
<dbReference type="NCBIfam" id="TIGR02937">
    <property type="entry name" value="sigma70-ECF"/>
    <property type="match status" value="1"/>
</dbReference>
<name>A0A0F5IID3_9BACT</name>
<dbReference type="SUPFAM" id="SSF88659">
    <property type="entry name" value="Sigma3 and sigma4 domains of RNA polymerase sigma factors"/>
    <property type="match status" value="1"/>
</dbReference>
<dbReference type="Gene3D" id="1.10.10.10">
    <property type="entry name" value="Winged helix-like DNA-binding domain superfamily/Winged helix DNA-binding domain"/>
    <property type="match status" value="1"/>
</dbReference>
<evidence type="ECO:0000256" key="1">
    <source>
        <dbReference type="ARBA" id="ARBA00010641"/>
    </source>
</evidence>
<gene>
    <name evidence="7" type="ORF">HMPREF1535_04988</name>
</gene>
<dbReference type="Pfam" id="PF08281">
    <property type="entry name" value="Sigma70_r4_2"/>
    <property type="match status" value="1"/>
</dbReference>
<dbReference type="InterPro" id="IPR036388">
    <property type="entry name" value="WH-like_DNA-bd_sf"/>
</dbReference>
<dbReference type="InterPro" id="IPR013325">
    <property type="entry name" value="RNA_pol_sigma_r2"/>
</dbReference>
<proteinExistence type="inferred from homology"/>
<comment type="similarity">
    <text evidence="1">Belongs to the sigma-70 factor family. ECF subfamily.</text>
</comment>
<evidence type="ECO:0000256" key="2">
    <source>
        <dbReference type="ARBA" id="ARBA00023015"/>
    </source>
</evidence>
<dbReference type="GO" id="GO:0003677">
    <property type="term" value="F:DNA binding"/>
    <property type="evidence" value="ECO:0007669"/>
    <property type="project" value="InterPro"/>
</dbReference>
<comment type="caution">
    <text evidence="7">The sequence shown here is derived from an EMBL/GenBank/DDBJ whole genome shotgun (WGS) entry which is preliminary data.</text>
</comment>
<dbReference type="InterPro" id="IPR013324">
    <property type="entry name" value="RNA_pol_sigma_r3/r4-like"/>
</dbReference>
<accession>A0A0F5IID3</accession>
<keyword evidence="2" id="KW-0805">Transcription regulation</keyword>
<dbReference type="AlphaFoldDB" id="A0A0F5IID3"/>
<dbReference type="CDD" id="cd06171">
    <property type="entry name" value="Sigma70_r4"/>
    <property type="match status" value="1"/>
</dbReference>
<dbReference type="PATRIC" id="fig|927665.4.peg.5112"/>
<evidence type="ECO:0000313" key="8">
    <source>
        <dbReference type="Proteomes" id="UP000033047"/>
    </source>
</evidence>
<dbReference type="EMBL" id="AQHV01000029">
    <property type="protein sequence ID" value="KKB45334.1"/>
    <property type="molecule type" value="Genomic_DNA"/>
</dbReference>
<dbReference type="Pfam" id="PF04542">
    <property type="entry name" value="Sigma70_r2"/>
    <property type="match status" value="1"/>
</dbReference>
<dbReference type="SUPFAM" id="SSF88946">
    <property type="entry name" value="Sigma2 domain of RNA polymerase sigma factors"/>
    <property type="match status" value="1"/>
</dbReference>
<dbReference type="PANTHER" id="PTHR43133">
    <property type="entry name" value="RNA POLYMERASE ECF-TYPE SIGMA FACTO"/>
    <property type="match status" value="1"/>
</dbReference>
<dbReference type="InterPro" id="IPR007627">
    <property type="entry name" value="RNA_pol_sigma70_r2"/>
</dbReference>
<dbReference type="GeneID" id="69984114"/>
<protein>
    <submittedName>
        <fullName evidence="7">Sigma-70 family RNA polymerase sigma factor</fullName>
    </submittedName>
</protein>
<dbReference type="PANTHER" id="PTHR43133:SF46">
    <property type="entry name" value="RNA POLYMERASE SIGMA-70 FACTOR ECF SUBFAMILY"/>
    <property type="match status" value="1"/>
</dbReference>
<dbReference type="STRING" id="927665.HMPREF1535_04988"/>
<dbReference type="Proteomes" id="UP000033047">
    <property type="component" value="Unassembled WGS sequence"/>
</dbReference>
<dbReference type="InterPro" id="IPR039425">
    <property type="entry name" value="RNA_pol_sigma-70-like"/>
</dbReference>
<feature type="domain" description="RNA polymerase sigma-70 region 2" evidence="5">
    <location>
        <begin position="29"/>
        <end position="96"/>
    </location>
</feature>
<dbReference type="HOGENOM" id="CLU_047691_4_2_10"/>
<evidence type="ECO:0000259" key="6">
    <source>
        <dbReference type="Pfam" id="PF08281"/>
    </source>
</evidence>
<dbReference type="GO" id="GO:0006352">
    <property type="term" value="P:DNA-templated transcription initiation"/>
    <property type="evidence" value="ECO:0007669"/>
    <property type="project" value="InterPro"/>
</dbReference>
<evidence type="ECO:0000259" key="5">
    <source>
        <dbReference type="Pfam" id="PF04542"/>
    </source>
</evidence>
<sequence length="197" mass="23196">MVRNSQDLKNETTLWELFRNGEESAFSALFELTSDKLYRYGTKFVSDEESVKDCIQELFIKLYENRQQLPALSNPLFYLFSSLKNLLIDMIRHNQRMVYISPEELPFHVQFAFGQEEDEEPDESIKARFEEVLSLLSDRQKEAIYLRFQAEMSYDEISQLLGINNQSARNIVHRAMEKIRSCLNMDTLIILFLSSLN</sequence>
<evidence type="ECO:0000256" key="4">
    <source>
        <dbReference type="ARBA" id="ARBA00023163"/>
    </source>
</evidence>
<evidence type="ECO:0000313" key="7">
    <source>
        <dbReference type="EMBL" id="KKB45334.1"/>
    </source>
</evidence>
<evidence type="ECO:0000256" key="3">
    <source>
        <dbReference type="ARBA" id="ARBA00023082"/>
    </source>
</evidence>
<organism evidence="7 8">
    <name type="scientific">Parabacteroides goldsteinii DSM 19448 = WAL 12034</name>
    <dbReference type="NCBI Taxonomy" id="927665"/>
    <lineage>
        <taxon>Bacteria</taxon>
        <taxon>Pseudomonadati</taxon>
        <taxon>Bacteroidota</taxon>
        <taxon>Bacteroidia</taxon>
        <taxon>Bacteroidales</taxon>
        <taxon>Tannerellaceae</taxon>
        <taxon>Parabacteroides</taxon>
    </lineage>
</organism>
<keyword evidence="4" id="KW-0804">Transcription</keyword>
<dbReference type="RefSeq" id="WP_007654267.1">
    <property type="nucleotide sequence ID" value="NZ_KQ033915.1"/>
</dbReference>
<dbReference type="InterPro" id="IPR014284">
    <property type="entry name" value="RNA_pol_sigma-70_dom"/>
</dbReference>
<dbReference type="Gene3D" id="1.10.1740.10">
    <property type="match status" value="1"/>
</dbReference>
<dbReference type="InterPro" id="IPR013249">
    <property type="entry name" value="RNA_pol_sigma70_r4_t2"/>
</dbReference>
<keyword evidence="3" id="KW-0731">Sigma factor</keyword>